<accession>A0AAP9HA75</accession>
<dbReference type="PANTHER" id="PTHR43690">
    <property type="entry name" value="NARDILYSIN"/>
    <property type="match status" value="1"/>
</dbReference>
<dbReference type="GO" id="GO:0006508">
    <property type="term" value="P:proteolysis"/>
    <property type="evidence" value="ECO:0007669"/>
    <property type="project" value="UniProtKB-KW"/>
</dbReference>
<dbReference type="InterPro" id="IPR001431">
    <property type="entry name" value="Pept_M16_Zn_BS"/>
</dbReference>
<sequence length="923" mass="103814">MCKRRGLAGVALFLLVLSQPVLSEDAKTTLPVVTEGVLDNGLQYTLAPIKSDAGRIDIRLSVEAGSLDETDDQSGVAHMVEHLVFRGSDAWPEGVSAALAKKGWSRGANYNAVTNYERTQFMMSPPDGVKGLDLALQALAQMTAHARITQPDLDDERKVILEEWRGKLGVAARMNQQRIAALRADSPYPDRPTIGKVESIELTPAATLKAFYQRWYHPDNMRLLIIGDFEPEKVKALITKHFAGLPAIAVPVRQESQYNQQLKKQFRVIHLQDSESGGSQVSWVNRFDEKQMQGTEGYRDRLINQITLTMLSRQLKRQQSALPDSIGNIVARKSETGRSTVAFGLFVDVMPGDFQLGLATLIRERERLMRYGLSVDDFARVKSDILDAAKRLEEKPENRTFSEWVQTLAIAWQQNQPYADAQQRGVRAVAELKTIDMADINTRLNTWLQATDQLVQFSVPGRYVYSVPLPSEIQRMVTTIAGEPLTPVAKEKTSVSVPLPEHDTSGKRTSVKNFPAESVQEWRLSNGDRVVWMKTPLAKDRVWFQAQSEAGYLGRGLNAWQAQLAAQLAGFGAPTGWTDDGYAQWKRDQELWLNISQQPDTLEVTGSAPYKRLDSLLHAYQLLHTDNHMNAASLKSSVMMLARRRLMQEGSLFALRQIEVTDLRYGGPALELPDATQLSAVNTEQLTTQWQKISAAPVTYFVMANLPEATLRQAVERYLAGIKRGAGLPAEPYLALPGHRERRSQLNKEPKAEVRLWSFSNEVWSPERAAQVSIAKNLVNRHLKNVLRDDARGIYSLSLETVLNDKTNRIETELRFSTSPERAAELVQIAKKAFKNADSQINDRTVQEMKASFQRAETSRQHDYYTLQRRLILSYRHYDNPGYLSRVSSLDKAITTDGVRAMASRIYNPDNLVIYTVLPQETK</sequence>
<dbReference type="RefSeq" id="WP_208727002.1">
    <property type="nucleotide sequence ID" value="NZ_CP024639.1"/>
</dbReference>
<feature type="domain" description="Peptidase M16 C-terminal" evidence="12">
    <location>
        <begin position="694"/>
        <end position="851"/>
    </location>
</feature>
<dbReference type="AlphaFoldDB" id="A0AAP9HA75"/>
<keyword evidence="5" id="KW-0378">Hydrolase</keyword>
<evidence type="ECO:0000259" key="12">
    <source>
        <dbReference type="Pfam" id="PF05193"/>
    </source>
</evidence>
<evidence type="ECO:0000256" key="4">
    <source>
        <dbReference type="ARBA" id="ARBA00022723"/>
    </source>
</evidence>
<organism evidence="14 15">
    <name type="scientific">Pantoea phytobeneficialis</name>
    <dbReference type="NCBI Taxonomy" id="2052056"/>
    <lineage>
        <taxon>Bacteria</taxon>
        <taxon>Pseudomonadati</taxon>
        <taxon>Pseudomonadota</taxon>
        <taxon>Gammaproteobacteria</taxon>
        <taxon>Enterobacterales</taxon>
        <taxon>Erwiniaceae</taxon>
        <taxon>Pantoea</taxon>
    </lineage>
</organism>
<evidence type="ECO:0000256" key="10">
    <source>
        <dbReference type="SAM" id="SignalP"/>
    </source>
</evidence>
<dbReference type="PANTHER" id="PTHR43690:SF17">
    <property type="entry name" value="PROTEIN YHJJ"/>
    <property type="match status" value="1"/>
</dbReference>
<evidence type="ECO:0000256" key="6">
    <source>
        <dbReference type="ARBA" id="ARBA00022833"/>
    </source>
</evidence>
<keyword evidence="3" id="KW-0645">Protease</keyword>
<dbReference type="InterPro" id="IPR011249">
    <property type="entry name" value="Metalloenz_LuxS/M16"/>
</dbReference>
<comment type="similarity">
    <text evidence="2 8">Belongs to the peptidase M16 family.</text>
</comment>
<evidence type="ECO:0000256" key="1">
    <source>
        <dbReference type="ARBA" id="ARBA00001947"/>
    </source>
</evidence>
<evidence type="ECO:0000256" key="5">
    <source>
        <dbReference type="ARBA" id="ARBA00022801"/>
    </source>
</evidence>
<reference evidence="15" key="1">
    <citation type="submission" date="2017-11" db="EMBL/GenBank/DDBJ databases">
        <title>Genome sequence of Pantoea sp. MSR2.</title>
        <authorList>
            <person name="Nascimento F.X."/>
        </authorList>
    </citation>
    <scope>NUCLEOTIDE SEQUENCE [LARGE SCALE GENOMIC DNA]</scope>
    <source>
        <strain evidence="15">MSR2</strain>
        <plasmid evidence="15">pmsr2c</plasmid>
    </source>
</reference>
<feature type="domain" description="Peptidase M16 N-terminal" evidence="11">
    <location>
        <begin position="57"/>
        <end position="164"/>
    </location>
</feature>
<dbReference type="InterPro" id="IPR007863">
    <property type="entry name" value="Peptidase_M16_C"/>
</dbReference>
<dbReference type="EMBL" id="JAUOOM010000006">
    <property type="protein sequence ID" value="MDO6406504.1"/>
    <property type="molecule type" value="Genomic_DNA"/>
</dbReference>
<keyword evidence="6" id="KW-0862">Zinc</keyword>
<evidence type="ECO:0000313" key="15">
    <source>
        <dbReference type="Proteomes" id="UP000424872"/>
    </source>
</evidence>
<evidence type="ECO:0000313" key="13">
    <source>
        <dbReference type="EMBL" id="MDO6406504.1"/>
    </source>
</evidence>
<evidence type="ECO:0000256" key="7">
    <source>
        <dbReference type="ARBA" id="ARBA00023049"/>
    </source>
</evidence>
<evidence type="ECO:0000256" key="2">
    <source>
        <dbReference type="ARBA" id="ARBA00007261"/>
    </source>
</evidence>
<dbReference type="PROSITE" id="PS00143">
    <property type="entry name" value="INSULINASE"/>
    <property type="match status" value="1"/>
</dbReference>
<keyword evidence="10" id="KW-0732">Signal</keyword>
<evidence type="ECO:0000259" key="11">
    <source>
        <dbReference type="Pfam" id="PF00675"/>
    </source>
</evidence>
<evidence type="ECO:0000313" key="16">
    <source>
        <dbReference type="Proteomes" id="UP001171299"/>
    </source>
</evidence>
<gene>
    <name evidence="14" type="ORF">CTZ24_24350</name>
    <name evidence="13" type="ORF">Q3404_07950</name>
</gene>
<name>A0AAP9HA75_9GAMM</name>
<dbReference type="GO" id="GO:0004222">
    <property type="term" value="F:metalloendopeptidase activity"/>
    <property type="evidence" value="ECO:0007669"/>
    <property type="project" value="InterPro"/>
</dbReference>
<feature type="chain" id="PRO_5042846752" evidence="10">
    <location>
        <begin position="24"/>
        <end position="923"/>
    </location>
</feature>
<geneLocation type="plasmid" evidence="15">
    <name>pmsr2c</name>
</geneLocation>
<dbReference type="KEGG" id="ppho:CTZ24_24350"/>
<protein>
    <submittedName>
        <fullName evidence="13">Insulinase family protein</fullName>
    </submittedName>
    <submittedName>
        <fullName evidence="14">Peptidase M16</fullName>
    </submittedName>
</protein>
<geneLocation type="plasmid" evidence="14">
    <name>pMSR2C</name>
</geneLocation>
<keyword evidence="7" id="KW-0482">Metalloprotease</keyword>
<dbReference type="InterPro" id="IPR011765">
    <property type="entry name" value="Pept_M16_N"/>
</dbReference>
<dbReference type="Gene3D" id="3.30.830.10">
    <property type="entry name" value="Metalloenzyme, LuxS/M16 peptidase-like"/>
    <property type="match status" value="3"/>
</dbReference>
<dbReference type="Proteomes" id="UP001171299">
    <property type="component" value="Unassembled WGS sequence"/>
</dbReference>
<reference evidence="13" key="3">
    <citation type="submission" date="2023-07" db="EMBL/GenBank/DDBJ databases">
        <title>The extreme plant-growth-promoting properties of Pantoea phytobeneficialis PF55 revealed by functional and genomic analysis.</title>
        <authorList>
            <person name="Nascimento F.X."/>
            <person name="Marcio R.J."/>
        </authorList>
    </citation>
    <scope>NUCLEOTIDE SEQUENCE</scope>
    <source>
        <strain evidence="13">PF55</strain>
    </source>
</reference>
<feature type="region of interest" description="Disordered" evidence="9">
    <location>
        <begin position="491"/>
        <end position="512"/>
    </location>
</feature>
<evidence type="ECO:0000256" key="8">
    <source>
        <dbReference type="RuleBase" id="RU004447"/>
    </source>
</evidence>
<evidence type="ECO:0000313" key="14">
    <source>
        <dbReference type="EMBL" id="QGR09600.1"/>
    </source>
</evidence>
<dbReference type="Pfam" id="PF00675">
    <property type="entry name" value="Peptidase_M16"/>
    <property type="match status" value="1"/>
</dbReference>
<feature type="signal peptide" evidence="10">
    <location>
        <begin position="1"/>
        <end position="23"/>
    </location>
</feature>
<dbReference type="GO" id="GO:0046872">
    <property type="term" value="F:metal ion binding"/>
    <property type="evidence" value="ECO:0007669"/>
    <property type="project" value="UniProtKB-KW"/>
</dbReference>
<comment type="cofactor">
    <cofactor evidence="1">
        <name>Zn(2+)</name>
        <dbReference type="ChEBI" id="CHEBI:29105"/>
    </cofactor>
</comment>
<dbReference type="Pfam" id="PF05193">
    <property type="entry name" value="Peptidase_M16_C"/>
    <property type="match status" value="2"/>
</dbReference>
<dbReference type="InterPro" id="IPR050626">
    <property type="entry name" value="Peptidase_M16"/>
</dbReference>
<feature type="domain" description="Peptidase M16 C-terminal" evidence="12">
    <location>
        <begin position="206"/>
        <end position="383"/>
    </location>
</feature>
<reference evidence="14" key="2">
    <citation type="journal article" date="2020" name="Environ. Microbiol.">
        <title>The extreme plant-growth-promoting properties of Pantoea phytobeneficialis MSR2 revealed by functional and genomic analysis.</title>
        <authorList>
            <person name="Nascimento F.X."/>
            <person name="Hernandez A.G."/>
            <person name="Glick B.R."/>
            <person name="Rossi M.J."/>
        </authorList>
    </citation>
    <scope>NUCLEOTIDE SEQUENCE</scope>
    <source>
        <strain evidence="14">MSR2</strain>
    </source>
</reference>
<keyword evidence="14" id="KW-0614">Plasmid</keyword>
<keyword evidence="16" id="KW-1185">Reference proteome</keyword>
<evidence type="ECO:0000256" key="9">
    <source>
        <dbReference type="SAM" id="MobiDB-lite"/>
    </source>
</evidence>
<keyword evidence="4" id="KW-0479">Metal-binding</keyword>
<evidence type="ECO:0000256" key="3">
    <source>
        <dbReference type="ARBA" id="ARBA00022670"/>
    </source>
</evidence>
<dbReference type="EMBL" id="CP024639">
    <property type="protein sequence ID" value="QGR09600.1"/>
    <property type="molecule type" value="Genomic_DNA"/>
</dbReference>
<dbReference type="SUPFAM" id="SSF63411">
    <property type="entry name" value="LuxS/MPP-like metallohydrolase"/>
    <property type="match status" value="3"/>
</dbReference>
<proteinExistence type="inferred from homology"/>
<dbReference type="Proteomes" id="UP000424872">
    <property type="component" value="Plasmid pMSR2C"/>
</dbReference>